<feature type="transmembrane region" description="Helical" evidence="5">
    <location>
        <begin position="96"/>
        <end position="114"/>
    </location>
</feature>
<dbReference type="Gene3D" id="1.20.1560.10">
    <property type="entry name" value="ABC transporter type 1, transmembrane domain"/>
    <property type="match status" value="1"/>
</dbReference>
<reference evidence="8" key="1">
    <citation type="submission" date="2015-05" db="EMBL/GenBank/DDBJ databases">
        <authorList>
            <person name="Rodrigo-Torres Lidia"/>
            <person name="Arahal R.David."/>
        </authorList>
    </citation>
    <scope>NUCLEOTIDE SEQUENCE [LARGE SCALE GENOMIC DNA]</scope>
    <source>
        <strain evidence="8">CECT 7321</strain>
    </source>
</reference>
<dbReference type="GO" id="GO:0140359">
    <property type="term" value="F:ABC-type transporter activity"/>
    <property type="evidence" value="ECO:0007669"/>
    <property type="project" value="InterPro"/>
</dbReference>
<sequence length="420" mass="47656">MSTALEIDAFTISGLFGWTHHIADLLGFHIIENPPQWLHVALQLILVIAPLATLLGFLIFLAQIIRSIAQNRLFSIEDRREFALVRRLIGLRWHEQVTVIFLGLLAQPVLYATLELPKRIVNGAIESNHFPIDVFDSQYTQLEFLGLLSVLYLISLIVSGAIKYCINVRKGEIGERTLLRLRLVLYRAWRRAPEGQRRTEVIPLSTSEIEPIGGFAGDVLATPVFQGGTLVTVLLFMFIQDPILGAAAMTLVPVQLFIIPILQRWVNKRMRLRIRAVRAFGDVLGEQTGDVSSRYITRKTLSAAHKLRNTRLELQRAKYLQKAISNFLMSLTPFLLYSIGGWLVIEGRLSLGALVAVIAAFKDFSSPFRELILYYQNSSDVRLRAREYESFLLQCGRVTHGLNLKQRYSRPQFFEIEGTP</sequence>
<dbReference type="GO" id="GO:0005886">
    <property type="term" value="C:plasma membrane"/>
    <property type="evidence" value="ECO:0007669"/>
    <property type="project" value="UniProtKB-SubCell"/>
</dbReference>
<organism evidence="7 8">
    <name type="scientific">Phaeobacter italicus</name>
    <dbReference type="NCBI Taxonomy" id="481446"/>
    <lineage>
        <taxon>Bacteria</taxon>
        <taxon>Pseudomonadati</taxon>
        <taxon>Pseudomonadota</taxon>
        <taxon>Alphaproteobacteria</taxon>
        <taxon>Rhodobacterales</taxon>
        <taxon>Roseobacteraceae</taxon>
        <taxon>Phaeobacter</taxon>
    </lineage>
</organism>
<feature type="transmembrane region" description="Helical" evidence="5">
    <location>
        <begin position="144"/>
        <end position="166"/>
    </location>
</feature>
<keyword evidence="2 5" id="KW-0812">Transmembrane</keyword>
<evidence type="ECO:0000313" key="7">
    <source>
        <dbReference type="EMBL" id="CRL09581.1"/>
    </source>
</evidence>
<evidence type="ECO:0000259" key="6">
    <source>
        <dbReference type="PROSITE" id="PS50929"/>
    </source>
</evidence>
<keyword evidence="3 5" id="KW-1133">Transmembrane helix</keyword>
<evidence type="ECO:0000256" key="5">
    <source>
        <dbReference type="SAM" id="Phobius"/>
    </source>
</evidence>
<feature type="transmembrane region" description="Helical" evidence="5">
    <location>
        <begin position="245"/>
        <end position="266"/>
    </location>
</feature>
<dbReference type="STRING" id="481446.NIT7645_02290"/>
<accession>A0A0H5CXC8</accession>
<evidence type="ECO:0000256" key="1">
    <source>
        <dbReference type="ARBA" id="ARBA00004651"/>
    </source>
</evidence>
<dbReference type="PROSITE" id="PS50929">
    <property type="entry name" value="ABC_TM1F"/>
    <property type="match status" value="1"/>
</dbReference>
<dbReference type="AlphaFoldDB" id="A0A0H5CXC8"/>
<evidence type="ECO:0000256" key="2">
    <source>
        <dbReference type="ARBA" id="ARBA00022692"/>
    </source>
</evidence>
<dbReference type="Proteomes" id="UP000043764">
    <property type="component" value="Unassembled WGS sequence"/>
</dbReference>
<keyword evidence="8" id="KW-1185">Reference proteome</keyword>
<feature type="transmembrane region" description="Helical" evidence="5">
    <location>
        <begin position="219"/>
        <end position="239"/>
    </location>
</feature>
<feature type="transmembrane region" description="Helical" evidence="5">
    <location>
        <begin position="40"/>
        <end position="62"/>
    </location>
</feature>
<feature type="domain" description="ABC transmembrane type-1" evidence="6">
    <location>
        <begin position="97"/>
        <end position="380"/>
    </location>
</feature>
<protein>
    <submittedName>
        <fullName evidence="7">NHLM bacteriocin system ABC transporter, peptidase/ATP-binding protein</fullName>
    </submittedName>
</protein>
<gene>
    <name evidence="7" type="ORF">NIT7321_00412</name>
</gene>
<proteinExistence type="predicted"/>
<dbReference type="InterPro" id="IPR011527">
    <property type="entry name" value="ABC1_TM_dom"/>
</dbReference>
<dbReference type="EMBL" id="CVRL01000004">
    <property type="protein sequence ID" value="CRL09581.1"/>
    <property type="molecule type" value="Genomic_DNA"/>
</dbReference>
<dbReference type="Pfam" id="PF00664">
    <property type="entry name" value="ABC_membrane"/>
    <property type="match status" value="1"/>
</dbReference>
<keyword evidence="7" id="KW-0547">Nucleotide-binding</keyword>
<comment type="subcellular location">
    <subcellularLocation>
        <location evidence="1">Cell membrane</location>
        <topology evidence="1">Multi-pass membrane protein</topology>
    </subcellularLocation>
</comment>
<evidence type="ECO:0000313" key="8">
    <source>
        <dbReference type="Proteomes" id="UP000043764"/>
    </source>
</evidence>
<dbReference type="GeneID" id="39472293"/>
<dbReference type="InterPro" id="IPR036640">
    <property type="entry name" value="ABC1_TM_sf"/>
</dbReference>
<evidence type="ECO:0000256" key="4">
    <source>
        <dbReference type="ARBA" id="ARBA00023136"/>
    </source>
</evidence>
<keyword evidence="4 5" id="KW-0472">Membrane</keyword>
<dbReference type="RefSeq" id="WP_050672441.1">
    <property type="nucleotide sequence ID" value="NZ_CVRL01000004.1"/>
</dbReference>
<dbReference type="SUPFAM" id="SSF90123">
    <property type="entry name" value="ABC transporter transmembrane region"/>
    <property type="match status" value="1"/>
</dbReference>
<dbReference type="GO" id="GO:0005524">
    <property type="term" value="F:ATP binding"/>
    <property type="evidence" value="ECO:0007669"/>
    <property type="project" value="UniProtKB-KW"/>
</dbReference>
<name>A0A0H5CXC8_9RHOB</name>
<feature type="transmembrane region" description="Helical" evidence="5">
    <location>
        <begin position="323"/>
        <end position="345"/>
    </location>
</feature>
<evidence type="ECO:0000256" key="3">
    <source>
        <dbReference type="ARBA" id="ARBA00022989"/>
    </source>
</evidence>
<keyword evidence="7" id="KW-0067">ATP-binding</keyword>